<dbReference type="EMBL" id="MJAT01000012">
    <property type="protein sequence ID" value="OEH85759.1"/>
    <property type="molecule type" value="Genomic_DNA"/>
</dbReference>
<dbReference type="Gene3D" id="3.40.50.10240">
    <property type="entry name" value="Thiamin pyrophosphokinase, catalytic domain"/>
    <property type="match status" value="1"/>
</dbReference>
<accession>A0A1E5L6Z7</accession>
<dbReference type="PANTHER" id="PTHR41299:SF1">
    <property type="entry name" value="THIAMINE PYROPHOSPHOKINASE"/>
    <property type="match status" value="1"/>
</dbReference>
<evidence type="ECO:0000256" key="2">
    <source>
        <dbReference type="ARBA" id="ARBA00022741"/>
    </source>
</evidence>
<comment type="caution">
    <text evidence="7">The sequence shown here is derived from an EMBL/GenBank/DDBJ whole genome shotgun (WGS) entry which is preliminary data.</text>
</comment>
<name>A0A1E5L6Z7_9FIRM</name>
<dbReference type="Pfam" id="PF04265">
    <property type="entry name" value="TPK_B1_binding"/>
    <property type="match status" value="1"/>
</dbReference>
<dbReference type="AlphaFoldDB" id="A0A1E5L6Z7"/>
<dbReference type="InterPro" id="IPR007373">
    <property type="entry name" value="Thiamin_PyroPKinase_B1-bd"/>
</dbReference>
<dbReference type="OrthoDB" id="9804377at2"/>
<dbReference type="GO" id="GO:0004788">
    <property type="term" value="F:thiamine diphosphokinase activity"/>
    <property type="evidence" value="ECO:0007669"/>
    <property type="project" value="UniProtKB-UniRule"/>
</dbReference>
<dbReference type="GO" id="GO:0009229">
    <property type="term" value="P:thiamine diphosphate biosynthetic process"/>
    <property type="evidence" value="ECO:0007669"/>
    <property type="project" value="InterPro"/>
</dbReference>
<keyword evidence="2" id="KW-0547">Nucleotide-binding</keyword>
<dbReference type="SMART" id="SM00983">
    <property type="entry name" value="TPK_B1_binding"/>
    <property type="match status" value="1"/>
</dbReference>
<dbReference type="InterPro" id="IPR036759">
    <property type="entry name" value="TPK_catalytic_sf"/>
</dbReference>
<keyword evidence="3 7" id="KW-0418">Kinase</keyword>
<dbReference type="GO" id="GO:0006772">
    <property type="term" value="P:thiamine metabolic process"/>
    <property type="evidence" value="ECO:0007669"/>
    <property type="project" value="UniProtKB-UniRule"/>
</dbReference>
<dbReference type="PANTHER" id="PTHR41299">
    <property type="entry name" value="THIAMINE PYROPHOSPHOKINASE"/>
    <property type="match status" value="1"/>
</dbReference>
<evidence type="ECO:0000256" key="4">
    <source>
        <dbReference type="ARBA" id="ARBA00022840"/>
    </source>
</evidence>
<dbReference type="GO" id="GO:0016301">
    <property type="term" value="F:kinase activity"/>
    <property type="evidence" value="ECO:0007669"/>
    <property type="project" value="UniProtKB-KW"/>
</dbReference>
<evidence type="ECO:0000313" key="8">
    <source>
        <dbReference type="Proteomes" id="UP000095255"/>
    </source>
</evidence>
<reference evidence="7 8" key="1">
    <citation type="submission" date="2016-09" db="EMBL/GenBank/DDBJ databases">
        <title>Desulfuribacillus arsenicus sp. nov., an obligately anaerobic, dissimilatory arsenic- and antimonate-reducing bacterium isolated from anoxic sediments.</title>
        <authorList>
            <person name="Abin C.A."/>
            <person name="Hollibaugh J.T."/>
        </authorList>
    </citation>
    <scope>NUCLEOTIDE SEQUENCE [LARGE SCALE GENOMIC DNA]</scope>
    <source>
        <strain evidence="7 8">MLFW-2</strain>
    </source>
</reference>
<dbReference type="NCBIfam" id="TIGR01378">
    <property type="entry name" value="thi_PPkinase"/>
    <property type="match status" value="1"/>
</dbReference>
<dbReference type="Proteomes" id="UP000095255">
    <property type="component" value="Unassembled WGS sequence"/>
</dbReference>
<sequence length="209" mass="23320">MENKLIHVKMITGRYEGIIDCTDKDVLIAVDAGIGILRAQNIPPKYLIGDLDSASQEDVKWAKENGVTIVQLEREKDEVDTEVALRYAIQYQPNSITIYNDLDGRFDHAMALVYLLLIPLEKGIACHIEGTYNHIYLVQDKLQLSASHSYVSILPFTQTAKASAIGLKYSLPDLLHVSRPIGISNEFIEQVSEITVEQGIILVILSKIV</sequence>
<dbReference type="GO" id="GO:0030975">
    <property type="term" value="F:thiamine binding"/>
    <property type="evidence" value="ECO:0007669"/>
    <property type="project" value="InterPro"/>
</dbReference>
<keyword evidence="8" id="KW-1185">Reference proteome</keyword>
<dbReference type="GO" id="GO:0005524">
    <property type="term" value="F:ATP binding"/>
    <property type="evidence" value="ECO:0007669"/>
    <property type="project" value="UniProtKB-KW"/>
</dbReference>
<dbReference type="RefSeq" id="WP_069701842.1">
    <property type="nucleotide sequence ID" value="NZ_MJAT01000012.1"/>
</dbReference>
<protein>
    <recommendedName>
        <fullName evidence="5">Thiamine diphosphokinase</fullName>
        <ecNumber evidence="5">2.7.6.2</ecNumber>
    </recommendedName>
</protein>
<evidence type="ECO:0000256" key="5">
    <source>
        <dbReference type="NCBIfam" id="TIGR01378"/>
    </source>
</evidence>
<dbReference type="SUPFAM" id="SSF63999">
    <property type="entry name" value="Thiamin pyrophosphokinase, catalytic domain"/>
    <property type="match status" value="1"/>
</dbReference>
<dbReference type="InterPro" id="IPR007371">
    <property type="entry name" value="TPK_catalytic"/>
</dbReference>
<evidence type="ECO:0000259" key="6">
    <source>
        <dbReference type="SMART" id="SM00983"/>
    </source>
</evidence>
<dbReference type="STRING" id="1390249.BHU72_02970"/>
<evidence type="ECO:0000256" key="3">
    <source>
        <dbReference type="ARBA" id="ARBA00022777"/>
    </source>
</evidence>
<organism evidence="7 8">
    <name type="scientific">Desulfuribacillus stibiiarsenatis</name>
    <dbReference type="NCBI Taxonomy" id="1390249"/>
    <lineage>
        <taxon>Bacteria</taxon>
        <taxon>Bacillati</taxon>
        <taxon>Bacillota</taxon>
        <taxon>Desulfuribacillia</taxon>
        <taxon>Desulfuribacillales</taxon>
        <taxon>Desulfuribacillaceae</taxon>
        <taxon>Desulfuribacillus</taxon>
    </lineage>
</organism>
<keyword evidence="1" id="KW-0808">Transferase</keyword>
<gene>
    <name evidence="7" type="ORF">BHU72_02970</name>
</gene>
<dbReference type="CDD" id="cd07995">
    <property type="entry name" value="TPK"/>
    <property type="match status" value="1"/>
</dbReference>
<dbReference type="InterPro" id="IPR006282">
    <property type="entry name" value="Thi_PPkinase"/>
</dbReference>
<dbReference type="InterPro" id="IPR053149">
    <property type="entry name" value="TPK"/>
</dbReference>
<evidence type="ECO:0000256" key="1">
    <source>
        <dbReference type="ARBA" id="ARBA00022679"/>
    </source>
</evidence>
<dbReference type="Pfam" id="PF04263">
    <property type="entry name" value="TPK_catalytic"/>
    <property type="match status" value="1"/>
</dbReference>
<proteinExistence type="predicted"/>
<evidence type="ECO:0000313" key="7">
    <source>
        <dbReference type="EMBL" id="OEH85759.1"/>
    </source>
</evidence>
<keyword evidence="4" id="KW-0067">ATP-binding</keyword>
<feature type="domain" description="Thiamin pyrophosphokinase thiamin-binding" evidence="6">
    <location>
        <begin position="134"/>
        <end position="202"/>
    </location>
</feature>
<dbReference type="EC" id="2.7.6.2" evidence="5"/>